<feature type="compositionally biased region" description="Basic and acidic residues" evidence="3">
    <location>
        <begin position="332"/>
        <end position="352"/>
    </location>
</feature>
<dbReference type="GO" id="GO:0000390">
    <property type="term" value="P:spliceosomal complex disassembly"/>
    <property type="evidence" value="ECO:0007669"/>
    <property type="project" value="InterPro"/>
</dbReference>
<keyword evidence="5" id="KW-1185">Reference proteome</keyword>
<dbReference type="InterPro" id="IPR028211">
    <property type="entry name" value="Ntr2"/>
</dbReference>
<reference evidence="4 5" key="1">
    <citation type="journal article" date="2018" name="Mol. Biol. Evol.">
        <title>Broad Genomic Sampling Reveals a Smut Pathogenic Ancestry of the Fungal Clade Ustilaginomycotina.</title>
        <authorList>
            <person name="Kijpornyongpan T."/>
            <person name="Mondo S.J."/>
            <person name="Barry K."/>
            <person name="Sandor L."/>
            <person name="Lee J."/>
            <person name="Lipzen A."/>
            <person name="Pangilinan J."/>
            <person name="LaButti K."/>
            <person name="Hainaut M."/>
            <person name="Henrissat B."/>
            <person name="Grigoriev I.V."/>
            <person name="Spatafora J.W."/>
            <person name="Aime M.C."/>
        </authorList>
    </citation>
    <scope>NUCLEOTIDE SEQUENCE [LARGE SCALE GENOMIC DNA]</scope>
    <source>
        <strain evidence="4 5">MCA 5214</strain>
    </source>
</reference>
<feature type="compositionally biased region" description="Low complexity" evidence="3">
    <location>
        <begin position="33"/>
        <end position="48"/>
    </location>
</feature>
<feature type="compositionally biased region" description="Acidic residues" evidence="3">
    <location>
        <begin position="49"/>
        <end position="58"/>
    </location>
</feature>
<dbReference type="GeneID" id="37028162"/>
<evidence type="ECO:0008006" key="6">
    <source>
        <dbReference type="Google" id="ProtNLM"/>
    </source>
</evidence>
<feature type="compositionally biased region" description="Acidic residues" evidence="3">
    <location>
        <begin position="353"/>
        <end position="367"/>
    </location>
</feature>
<feature type="region of interest" description="Disordered" evidence="3">
    <location>
        <begin position="187"/>
        <end position="219"/>
    </location>
</feature>
<sequence length="906" mass="97075">MSDDEARPAVVTFAKKRRGPKATSSGAVGGSGSAASSKPSSKAHTPAPDDGEEEDDDGGVVVRTAGRRRGGAAIGSSSRIPPSSSSSKRPNARSTISSSALDTDADGDAELDAPIAVKAPRSGLAVPSNLDQASIAPSLLDNDAVASGPSSHYSAQHLADLRQASSRRLETLQQDSASATVELDEHGNPLFSMDHTDSSATPSAYQTLADPTASSGHDSAAFFGAEHLDGASGSMPSQAVIDAAKEQRRRRAAAAAGEGEGGSEDFDSLDQGGSAIEKRSLISRSKGYELDTRSSREDGTVPSLRREEDEEGSGEDEFADFTGAQQRISLDAVKRQKEIERQRREEQARAADSDADMDGSGDDDEDDEFERVQMRRMGAALRQEREARSLDRPRKQHRSAPLPAIAPLPGLGAARSRLEARLTSLQEVQASHEALVERSTHTLSTLNADEEANKGSVVAWGEKEGWARELATFVESLAQLLEERWKGLEEVEVEWDEVLMKRVALVQGVRAREMEDELSLFWGVSGKSLLPARNSAKDKKMGDMEEDDENGAAGTTQKEHAPVNDGDATSPLRAQRRESGPVPANQSAAVLREVVLAPADLAAFTQAQSALHSRLTSLLSSVKAPEFLWPAVTIEGGQPHPSSVHSRFHEWRRRYPQDYAQSWGSLALAGIWEFWARKEVALSDWASLDLEGSECLGAIYQYLEECANAPVEGAGGGEDEEVIGTLVNSAFMSRLVRLASTAYDPWSATQTRQAQRLLVGMADVLPEAGARFQSVVSSLLEAFEEHIGRLDEVLLCSSPALPPPGFHPLSIPARLAFTTRLVGGEGSLLFNLLSLSKLVRSKGGEAQLRVLEALVDRLVSRVAWPLMRECGEAGGQRLAKVVLEILGKSGLSVQADLRARLEGLAA</sequence>
<feature type="compositionally biased region" description="Basic and acidic residues" evidence="3">
    <location>
        <begin position="382"/>
        <end position="393"/>
    </location>
</feature>
<evidence type="ECO:0000256" key="1">
    <source>
        <dbReference type="ARBA" id="ARBA00004123"/>
    </source>
</evidence>
<keyword evidence="2" id="KW-0539">Nucleus</keyword>
<dbReference type="AlphaFoldDB" id="A0A316UT85"/>
<organism evidence="4 5">
    <name type="scientific">Jaminaea rosea</name>
    <dbReference type="NCBI Taxonomy" id="1569628"/>
    <lineage>
        <taxon>Eukaryota</taxon>
        <taxon>Fungi</taxon>
        <taxon>Dikarya</taxon>
        <taxon>Basidiomycota</taxon>
        <taxon>Ustilaginomycotina</taxon>
        <taxon>Exobasidiomycetes</taxon>
        <taxon>Microstromatales</taxon>
        <taxon>Microstromatales incertae sedis</taxon>
        <taxon>Jaminaea</taxon>
    </lineage>
</organism>
<feature type="compositionally biased region" description="Acidic residues" evidence="3">
    <location>
        <begin position="308"/>
        <end position="319"/>
    </location>
</feature>
<evidence type="ECO:0000313" key="4">
    <source>
        <dbReference type="EMBL" id="PWN27113.1"/>
    </source>
</evidence>
<dbReference type="Proteomes" id="UP000245884">
    <property type="component" value="Unassembled WGS sequence"/>
</dbReference>
<dbReference type="OrthoDB" id="429427at2759"/>
<dbReference type="Pfam" id="PF15458">
    <property type="entry name" value="NTR2"/>
    <property type="match status" value="1"/>
</dbReference>
<proteinExistence type="predicted"/>
<gene>
    <name evidence="4" type="ORF">BDZ90DRAFT_232673</name>
</gene>
<feature type="region of interest" description="Disordered" evidence="3">
    <location>
        <begin position="380"/>
        <end position="409"/>
    </location>
</feature>
<evidence type="ECO:0000313" key="5">
    <source>
        <dbReference type="Proteomes" id="UP000245884"/>
    </source>
</evidence>
<dbReference type="STRING" id="1569628.A0A316UT85"/>
<dbReference type="GO" id="GO:0071008">
    <property type="term" value="C:U2-type post-mRNA release spliceosomal complex"/>
    <property type="evidence" value="ECO:0007669"/>
    <property type="project" value="InterPro"/>
</dbReference>
<dbReference type="RefSeq" id="XP_025361725.1">
    <property type="nucleotide sequence ID" value="XM_025506339.1"/>
</dbReference>
<feature type="compositionally biased region" description="Low complexity" evidence="3">
    <location>
        <begin position="74"/>
        <end position="94"/>
    </location>
</feature>
<dbReference type="EMBL" id="KZ819669">
    <property type="protein sequence ID" value="PWN27113.1"/>
    <property type="molecule type" value="Genomic_DNA"/>
</dbReference>
<feature type="region of interest" description="Disordered" evidence="3">
    <location>
        <begin position="533"/>
        <end position="584"/>
    </location>
</feature>
<feature type="region of interest" description="Disordered" evidence="3">
    <location>
        <begin position="1"/>
        <end position="107"/>
    </location>
</feature>
<accession>A0A316UT85</accession>
<feature type="compositionally biased region" description="Low complexity" evidence="3">
    <location>
        <begin position="400"/>
        <end position="409"/>
    </location>
</feature>
<evidence type="ECO:0000256" key="3">
    <source>
        <dbReference type="SAM" id="MobiDB-lite"/>
    </source>
</evidence>
<evidence type="ECO:0000256" key="2">
    <source>
        <dbReference type="ARBA" id="ARBA00023242"/>
    </source>
</evidence>
<dbReference type="InterPro" id="IPR012890">
    <property type="entry name" value="GCFC2-like"/>
</dbReference>
<dbReference type="PANTHER" id="PTHR12214">
    <property type="entry name" value="GC-RICH SEQUENCE DNA-BINDING FACTOR"/>
    <property type="match status" value="1"/>
</dbReference>
<feature type="compositionally biased region" description="Basic and acidic residues" evidence="3">
    <location>
        <begin position="276"/>
        <end position="307"/>
    </location>
</feature>
<dbReference type="GO" id="GO:0003677">
    <property type="term" value="F:DNA binding"/>
    <property type="evidence" value="ECO:0007669"/>
    <property type="project" value="InterPro"/>
</dbReference>
<protein>
    <recommendedName>
        <fullName evidence="6">GCFC-domain-containing protein</fullName>
    </recommendedName>
</protein>
<comment type="subcellular location">
    <subcellularLocation>
        <location evidence="1">Nucleus</location>
    </subcellularLocation>
</comment>
<dbReference type="PANTHER" id="PTHR12214:SF0">
    <property type="entry name" value="LD29489P"/>
    <property type="match status" value="1"/>
</dbReference>
<feature type="region of interest" description="Disordered" evidence="3">
    <location>
        <begin position="231"/>
        <end position="367"/>
    </location>
</feature>
<name>A0A316UT85_9BASI</name>